<reference evidence="4" key="1">
    <citation type="submission" date="2016-10" db="EMBL/GenBank/DDBJ databases">
        <authorList>
            <person name="Varghese N."/>
            <person name="Submissions S."/>
        </authorList>
    </citation>
    <scope>NUCLEOTIDE SEQUENCE [LARGE SCALE GENOMIC DNA]</scope>
    <source>
        <strain evidence="4">PL19</strain>
    </source>
</reference>
<keyword evidence="4" id="KW-1185">Reference proteome</keyword>
<evidence type="ECO:0000259" key="2">
    <source>
        <dbReference type="Pfam" id="PF10686"/>
    </source>
</evidence>
<evidence type="ECO:0000256" key="1">
    <source>
        <dbReference type="SAM" id="MobiDB-lite"/>
    </source>
</evidence>
<protein>
    <recommendedName>
        <fullName evidence="2">YspA cpYpsA-related SLOG domain-containing protein</fullName>
    </recommendedName>
</protein>
<accession>A0A1I4JN54</accession>
<dbReference type="AlphaFoldDB" id="A0A1I4JN54"/>
<dbReference type="Proteomes" id="UP000198928">
    <property type="component" value="Unassembled WGS sequence"/>
</dbReference>
<evidence type="ECO:0000313" key="4">
    <source>
        <dbReference type="Proteomes" id="UP000198928"/>
    </source>
</evidence>
<dbReference type="EMBL" id="FOSG01000024">
    <property type="protein sequence ID" value="SFL67980.1"/>
    <property type="molecule type" value="Genomic_DNA"/>
</dbReference>
<feature type="compositionally biased region" description="Low complexity" evidence="1">
    <location>
        <begin position="161"/>
        <end position="188"/>
    </location>
</feature>
<feature type="region of interest" description="Disordered" evidence="1">
    <location>
        <begin position="147"/>
        <end position="188"/>
    </location>
</feature>
<gene>
    <name evidence="3" type="ORF">SAMN05192584_12427</name>
</gene>
<proteinExistence type="predicted"/>
<feature type="compositionally biased region" description="Pro residues" evidence="1">
    <location>
        <begin position="148"/>
        <end position="160"/>
    </location>
</feature>
<name>A0A1I4JN54_9ACTN</name>
<dbReference type="Pfam" id="PF10686">
    <property type="entry name" value="YAcAr"/>
    <property type="match status" value="1"/>
</dbReference>
<feature type="domain" description="YspA cpYpsA-related SLOG" evidence="2">
    <location>
        <begin position="6"/>
        <end position="65"/>
    </location>
</feature>
<dbReference type="RefSeq" id="WP_093851986.1">
    <property type="nucleotide sequence ID" value="NZ_FOSG01000024.1"/>
</dbReference>
<evidence type="ECO:0000313" key="3">
    <source>
        <dbReference type="EMBL" id="SFL67980.1"/>
    </source>
</evidence>
<organism evidence="3 4">
    <name type="scientific">Streptomyces pini</name>
    <dbReference type="NCBI Taxonomy" id="1520580"/>
    <lineage>
        <taxon>Bacteria</taxon>
        <taxon>Bacillati</taxon>
        <taxon>Actinomycetota</taxon>
        <taxon>Actinomycetes</taxon>
        <taxon>Kitasatosporales</taxon>
        <taxon>Streptomycetaceae</taxon>
        <taxon>Streptomyces</taxon>
    </lineage>
</organism>
<sequence>MGFAARVWVCGSRCWPWPQTVAAVLDRAAARHGGDLVVIEGAGTGAERAAHRWCQERGLPAWRHRCHPRLQASRGLMRLPRETLAVRHQRILRDEGPRLVVVFHEAFAPGPGVSADIARRAVAAGVPVWLVPGADPGRGRWLTAANLPGPPPAAPAPPAASPGAAVRAGTPDGPAGRAHPAAAPATPC</sequence>
<dbReference type="InterPro" id="IPR019627">
    <property type="entry name" value="YAcAr"/>
</dbReference>
<dbReference type="OrthoDB" id="4224528at2"/>